<evidence type="ECO:0000313" key="3">
    <source>
        <dbReference type="Proteomes" id="UP001396334"/>
    </source>
</evidence>
<feature type="compositionally biased region" description="Low complexity" evidence="1">
    <location>
        <begin position="112"/>
        <end position="124"/>
    </location>
</feature>
<reference evidence="2 3" key="1">
    <citation type="journal article" date="2024" name="G3 (Bethesda)">
        <title>Genome assembly of Hibiscus sabdariffa L. provides insights into metabolisms of medicinal natural products.</title>
        <authorList>
            <person name="Kim T."/>
        </authorList>
    </citation>
    <scope>NUCLEOTIDE SEQUENCE [LARGE SCALE GENOMIC DNA]</scope>
    <source>
        <strain evidence="2">TK-2024</strain>
        <tissue evidence="2">Old leaves</tissue>
    </source>
</reference>
<accession>A0ABR2NN93</accession>
<feature type="compositionally biased region" description="Polar residues" evidence="1">
    <location>
        <begin position="88"/>
        <end position="100"/>
    </location>
</feature>
<keyword evidence="3" id="KW-1185">Reference proteome</keyword>
<dbReference type="EMBL" id="JBBPBN010000119">
    <property type="protein sequence ID" value="KAK8977460.1"/>
    <property type="molecule type" value="Genomic_DNA"/>
</dbReference>
<feature type="compositionally biased region" description="Basic and acidic residues" evidence="1">
    <location>
        <begin position="102"/>
        <end position="111"/>
    </location>
</feature>
<protein>
    <submittedName>
        <fullName evidence="2">Uncharacterized protein</fullName>
    </submittedName>
</protein>
<dbReference type="Proteomes" id="UP001396334">
    <property type="component" value="Unassembled WGS sequence"/>
</dbReference>
<organism evidence="2 3">
    <name type="scientific">Hibiscus sabdariffa</name>
    <name type="common">roselle</name>
    <dbReference type="NCBI Taxonomy" id="183260"/>
    <lineage>
        <taxon>Eukaryota</taxon>
        <taxon>Viridiplantae</taxon>
        <taxon>Streptophyta</taxon>
        <taxon>Embryophyta</taxon>
        <taxon>Tracheophyta</taxon>
        <taxon>Spermatophyta</taxon>
        <taxon>Magnoliopsida</taxon>
        <taxon>eudicotyledons</taxon>
        <taxon>Gunneridae</taxon>
        <taxon>Pentapetalae</taxon>
        <taxon>rosids</taxon>
        <taxon>malvids</taxon>
        <taxon>Malvales</taxon>
        <taxon>Malvaceae</taxon>
        <taxon>Malvoideae</taxon>
        <taxon>Hibiscus</taxon>
    </lineage>
</organism>
<evidence type="ECO:0000256" key="1">
    <source>
        <dbReference type="SAM" id="MobiDB-lite"/>
    </source>
</evidence>
<comment type="caution">
    <text evidence="2">The sequence shown here is derived from an EMBL/GenBank/DDBJ whole genome shotgun (WGS) entry which is preliminary data.</text>
</comment>
<name>A0ABR2NN93_9ROSI</name>
<gene>
    <name evidence="2" type="ORF">V6N11_008375</name>
</gene>
<feature type="region of interest" description="Disordered" evidence="1">
    <location>
        <begin position="82"/>
        <end position="130"/>
    </location>
</feature>
<evidence type="ECO:0000313" key="2">
    <source>
        <dbReference type="EMBL" id="KAK8977460.1"/>
    </source>
</evidence>
<sequence length="157" mass="16866">MKGSLKESVEKVIHPSVLLLSIEPLAKPTVIFGEKRGIPKGLNSSLWSTTPSTNDLLYRDSSSSINSFSSVVPEPIVQPSNLVLPPTVASSPQSAITSPKSKFRDGVDKNSNDTSNDNDQNASSFGVSPNDISHQAQLLTKLSKKVVKLRELQPIVS</sequence>
<proteinExistence type="predicted"/>